<evidence type="ECO:0000256" key="1">
    <source>
        <dbReference type="ARBA" id="ARBA00022723"/>
    </source>
</evidence>
<sequence>MGGDTVIRKNVLFLTVCLLFMSICLTDMRTSAEKGRSEYEKTGEVVWDIDTKDKIVALTFDDGPHPKYTAKILDTLAKYEAKATFFIIGQNAEKYPELVSRTYKEGHELANHTYSHPYKVSIPDLQEELRQTNQMIYSITGFSPVLFRPVGGNYTEKMINTAVNNGYKVVMWSWHQDTQDWKEPGANKIVQKVLGGTKPGDVILFHDGGGNRTQTIKALEEIIPTLKKQGYTFVTVSELIEKKQQQEKIQ</sequence>
<dbReference type="Proteomes" id="UP000238825">
    <property type="component" value="Chromosome"/>
</dbReference>
<name>A0A2S0JVE9_LYSSH</name>
<gene>
    <name evidence="4" type="ORF">LS41612_01760</name>
</gene>
<dbReference type="Pfam" id="PF01522">
    <property type="entry name" value="Polysacc_deac_1"/>
    <property type="match status" value="1"/>
</dbReference>
<accession>A0A2S0JVE9</accession>
<dbReference type="SUPFAM" id="SSF88713">
    <property type="entry name" value="Glycoside hydrolase/deacetylase"/>
    <property type="match status" value="1"/>
</dbReference>
<dbReference type="GO" id="GO:0046872">
    <property type="term" value="F:metal ion binding"/>
    <property type="evidence" value="ECO:0007669"/>
    <property type="project" value="UniProtKB-KW"/>
</dbReference>
<dbReference type="GO" id="GO:0016020">
    <property type="term" value="C:membrane"/>
    <property type="evidence" value="ECO:0007669"/>
    <property type="project" value="TreeGrafter"/>
</dbReference>
<dbReference type="EMBL" id="CP019980">
    <property type="protein sequence ID" value="AVK95110.1"/>
    <property type="molecule type" value="Genomic_DNA"/>
</dbReference>
<evidence type="ECO:0000313" key="4">
    <source>
        <dbReference type="EMBL" id="AVK95110.1"/>
    </source>
</evidence>
<dbReference type="GO" id="GO:0016810">
    <property type="term" value="F:hydrolase activity, acting on carbon-nitrogen (but not peptide) bonds"/>
    <property type="evidence" value="ECO:0007669"/>
    <property type="project" value="InterPro"/>
</dbReference>
<evidence type="ECO:0000259" key="3">
    <source>
        <dbReference type="PROSITE" id="PS51677"/>
    </source>
</evidence>
<proteinExistence type="predicted"/>
<dbReference type="PROSITE" id="PS51677">
    <property type="entry name" value="NODB"/>
    <property type="match status" value="1"/>
</dbReference>
<organism evidence="4 5">
    <name type="scientific">Lysinibacillus sphaericus</name>
    <name type="common">Bacillus sphaericus</name>
    <dbReference type="NCBI Taxonomy" id="1421"/>
    <lineage>
        <taxon>Bacteria</taxon>
        <taxon>Bacillati</taxon>
        <taxon>Bacillota</taxon>
        <taxon>Bacilli</taxon>
        <taxon>Bacillales</taxon>
        <taxon>Bacillaceae</taxon>
        <taxon>Lysinibacillus</taxon>
    </lineage>
</organism>
<dbReference type="InterPro" id="IPR011330">
    <property type="entry name" value="Glyco_hydro/deAcase_b/a-brl"/>
</dbReference>
<dbReference type="PANTHER" id="PTHR10587:SF133">
    <property type="entry name" value="CHITIN DEACETYLASE 1-RELATED"/>
    <property type="match status" value="1"/>
</dbReference>
<protein>
    <submittedName>
        <fullName evidence="4">Oligosaccharide deacetylase</fullName>
    </submittedName>
</protein>
<keyword evidence="2" id="KW-0378">Hydrolase</keyword>
<evidence type="ECO:0000256" key="2">
    <source>
        <dbReference type="ARBA" id="ARBA00022801"/>
    </source>
</evidence>
<dbReference type="AlphaFoldDB" id="A0A2S0JVE9"/>
<keyword evidence="1" id="KW-0479">Metal-binding</keyword>
<dbReference type="InterPro" id="IPR002509">
    <property type="entry name" value="NODB_dom"/>
</dbReference>
<dbReference type="Gene3D" id="3.20.20.370">
    <property type="entry name" value="Glycoside hydrolase/deacetylase"/>
    <property type="match status" value="1"/>
</dbReference>
<dbReference type="GO" id="GO:0005975">
    <property type="term" value="P:carbohydrate metabolic process"/>
    <property type="evidence" value="ECO:0007669"/>
    <property type="project" value="InterPro"/>
</dbReference>
<reference evidence="4 5" key="1">
    <citation type="submission" date="2017-03" db="EMBL/GenBank/DDBJ databases">
        <title>The whole genome sequencing and assembly of Lysinibacillus sphaericus DSM 28T strain.</title>
        <authorList>
            <person name="Lee Y.-J."/>
            <person name="Yi H."/>
            <person name="Bahn Y.-S."/>
            <person name="Kim J.F."/>
            <person name="Lee D.-W."/>
        </authorList>
    </citation>
    <scope>NUCLEOTIDE SEQUENCE [LARGE SCALE GENOMIC DNA]</scope>
    <source>
        <strain evidence="4 5">DSM 28</strain>
    </source>
</reference>
<evidence type="ECO:0000313" key="5">
    <source>
        <dbReference type="Proteomes" id="UP000238825"/>
    </source>
</evidence>
<dbReference type="InterPro" id="IPR050248">
    <property type="entry name" value="Polysacc_deacetylase_ArnD"/>
</dbReference>
<dbReference type="PANTHER" id="PTHR10587">
    <property type="entry name" value="GLYCOSYL TRANSFERASE-RELATED"/>
    <property type="match status" value="1"/>
</dbReference>
<feature type="domain" description="NodB homology" evidence="3">
    <location>
        <begin position="54"/>
        <end position="234"/>
    </location>
</feature>